<reference evidence="1 2" key="1">
    <citation type="submission" date="2023-02" db="EMBL/GenBank/DDBJ databases">
        <title>LHISI_Scaffold_Assembly.</title>
        <authorList>
            <person name="Stuart O.P."/>
            <person name="Cleave R."/>
            <person name="Magrath M.J.L."/>
            <person name="Mikheyev A.S."/>
        </authorList>
    </citation>
    <scope>NUCLEOTIDE SEQUENCE [LARGE SCALE GENOMIC DNA]</scope>
    <source>
        <strain evidence="1">Daus_M_001</strain>
        <tissue evidence="1">Leg muscle</tissue>
    </source>
</reference>
<proteinExistence type="predicted"/>
<keyword evidence="2" id="KW-1185">Reference proteome</keyword>
<sequence>MHAFQVRRKNADVPAACRGRNMLLTSVEVEAVLLGNESESTSLTSDRQRTNRLRLESLSFFGRKPFYSPCFLPVSLDPLKLRKDLRCKGFQAYTSHIGNFSQPLSGHPVTTNNSTSLGIIESRVILATTRWRSALHGGVSQSPGTNRPPFPPTRACLSLSSYLAKCSAIEADHEDQDVMMFNRSMLPAYYGLLRMCCQQSRAFTRQLASHQNLHWAFKNITPHPTQYSAAVVGDNPNLANVEHLLYLNASLYSSALYIIQALLLYDQNYAVVWELLAFDVLYIDVRKWELLLLYISEVNLDTQLRHQWELKVTESGVEIQRSTSFWFSWMAVIGLLLQYQLLH</sequence>
<gene>
    <name evidence="1" type="ORF">PR048_024667</name>
</gene>
<evidence type="ECO:0000313" key="1">
    <source>
        <dbReference type="EMBL" id="KAJ8873831.1"/>
    </source>
</evidence>
<name>A0ABQ9GP99_9NEOP</name>
<protein>
    <submittedName>
        <fullName evidence="1">Uncharacterized protein</fullName>
    </submittedName>
</protein>
<evidence type="ECO:0000313" key="2">
    <source>
        <dbReference type="Proteomes" id="UP001159363"/>
    </source>
</evidence>
<dbReference type="Proteomes" id="UP001159363">
    <property type="component" value="Chromosome 9"/>
</dbReference>
<accession>A0ABQ9GP99</accession>
<organism evidence="1 2">
    <name type="scientific">Dryococelus australis</name>
    <dbReference type="NCBI Taxonomy" id="614101"/>
    <lineage>
        <taxon>Eukaryota</taxon>
        <taxon>Metazoa</taxon>
        <taxon>Ecdysozoa</taxon>
        <taxon>Arthropoda</taxon>
        <taxon>Hexapoda</taxon>
        <taxon>Insecta</taxon>
        <taxon>Pterygota</taxon>
        <taxon>Neoptera</taxon>
        <taxon>Polyneoptera</taxon>
        <taxon>Phasmatodea</taxon>
        <taxon>Verophasmatodea</taxon>
        <taxon>Anareolatae</taxon>
        <taxon>Phasmatidae</taxon>
        <taxon>Eurycanthinae</taxon>
        <taxon>Dryococelus</taxon>
    </lineage>
</organism>
<comment type="caution">
    <text evidence="1">The sequence shown here is derived from an EMBL/GenBank/DDBJ whole genome shotgun (WGS) entry which is preliminary data.</text>
</comment>
<dbReference type="EMBL" id="JARBHB010000010">
    <property type="protein sequence ID" value="KAJ8873831.1"/>
    <property type="molecule type" value="Genomic_DNA"/>
</dbReference>